<evidence type="ECO:0000313" key="1">
    <source>
        <dbReference type="EMBL" id="GGC46394.1"/>
    </source>
</evidence>
<gene>
    <name evidence="1" type="ORF">GCM10011386_43310</name>
</gene>
<evidence type="ECO:0000313" key="2">
    <source>
        <dbReference type="Proteomes" id="UP000597338"/>
    </source>
</evidence>
<comment type="caution">
    <text evidence="1">The sequence shown here is derived from an EMBL/GenBank/DDBJ whole genome shotgun (WGS) entry which is preliminary data.</text>
</comment>
<organism evidence="1 2">
    <name type="scientific">Parapedobacter defluvii</name>
    <dbReference type="NCBI Taxonomy" id="2045106"/>
    <lineage>
        <taxon>Bacteria</taxon>
        <taxon>Pseudomonadati</taxon>
        <taxon>Bacteroidota</taxon>
        <taxon>Sphingobacteriia</taxon>
        <taxon>Sphingobacteriales</taxon>
        <taxon>Sphingobacteriaceae</taxon>
        <taxon>Parapedobacter</taxon>
    </lineage>
</organism>
<proteinExistence type="predicted"/>
<dbReference type="InterPro" id="IPR036452">
    <property type="entry name" value="Ribo_hydro-like"/>
</dbReference>
<evidence type="ECO:0008006" key="3">
    <source>
        <dbReference type="Google" id="ProtNLM"/>
    </source>
</evidence>
<dbReference type="EMBL" id="BMIK01000024">
    <property type="protein sequence ID" value="GGC46394.1"/>
    <property type="molecule type" value="Genomic_DNA"/>
</dbReference>
<sequence>MKQIAIGLMLLFGFQGMSFGFQARKPILVITDCYHPYQDPGDNLDLIQGFALRDVELLGIVLDITDAFRKDTADHPTLWKDPRGPREAGIIPVQQLNYIFNRNVPFAVGPMTLMKTEMDEMRDSPGFEQEGIKLLLDVLRKSPEPIEVLSFGSARALAVAFNREPELLKKKIKRIHLSAGTASKNYALGKDEGANMIPGGEWNVALDVYAFTRILKSGLPLALYPCAGKDGGFVKDINTSYYTLYDMSFLSSMHPKLQCYLDYAFDKTLRYDFLRSMDAGAPYTAGKKPQFDTFHVWESAIWLNATDRIIAKSEDGKYRLVKKEQLEDTDRVIENGLRPCRLTEIRDDGRFQFEYTAGDSPIYIYHRSDTEENEKALNAVIPKLFESFEP</sequence>
<dbReference type="Proteomes" id="UP000597338">
    <property type="component" value="Unassembled WGS sequence"/>
</dbReference>
<reference evidence="2" key="1">
    <citation type="journal article" date="2019" name="Int. J. Syst. Evol. Microbiol.">
        <title>The Global Catalogue of Microorganisms (GCM) 10K type strain sequencing project: providing services to taxonomists for standard genome sequencing and annotation.</title>
        <authorList>
            <consortium name="The Broad Institute Genomics Platform"/>
            <consortium name="The Broad Institute Genome Sequencing Center for Infectious Disease"/>
            <person name="Wu L."/>
            <person name="Ma J."/>
        </authorList>
    </citation>
    <scope>NUCLEOTIDE SEQUENCE [LARGE SCALE GENOMIC DNA]</scope>
    <source>
        <strain evidence="2">CGMCC 1.15342</strain>
    </source>
</reference>
<name>A0ABQ1MTR7_9SPHI</name>
<dbReference type="SUPFAM" id="SSF53590">
    <property type="entry name" value="Nucleoside hydrolase"/>
    <property type="match status" value="1"/>
</dbReference>
<dbReference type="Gene3D" id="3.90.245.10">
    <property type="entry name" value="Ribonucleoside hydrolase-like"/>
    <property type="match status" value="1"/>
</dbReference>
<dbReference type="RefSeq" id="WP_229717706.1">
    <property type="nucleotide sequence ID" value="NZ_BMIK01000024.1"/>
</dbReference>
<keyword evidence="2" id="KW-1185">Reference proteome</keyword>
<protein>
    <recommendedName>
        <fullName evidence="3">Inosine/uridine-preferring nucleoside hydrolase domain-containing protein</fullName>
    </recommendedName>
</protein>
<accession>A0ABQ1MTR7</accession>